<evidence type="ECO:0000256" key="9">
    <source>
        <dbReference type="PIRSR" id="PIRSR619791-2"/>
    </source>
</evidence>
<protein>
    <submittedName>
        <fullName evidence="10">Eosinophil peroxidase</fullName>
    </submittedName>
</protein>
<dbReference type="InterPro" id="IPR019791">
    <property type="entry name" value="Haem_peroxidase_animal"/>
</dbReference>
<evidence type="ECO:0000256" key="1">
    <source>
        <dbReference type="ARBA" id="ARBA00001970"/>
    </source>
</evidence>
<evidence type="ECO:0000256" key="6">
    <source>
        <dbReference type="ARBA" id="ARBA00023004"/>
    </source>
</evidence>
<evidence type="ECO:0000256" key="3">
    <source>
        <dbReference type="ARBA" id="ARBA00022723"/>
    </source>
</evidence>
<comment type="cofactor">
    <cofactor evidence="1">
        <name>heme b</name>
        <dbReference type="ChEBI" id="CHEBI:60344"/>
    </cofactor>
</comment>
<evidence type="ECO:0000256" key="7">
    <source>
        <dbReference type="ARBA" id="ARBA00023157"/>
    </source>
</evidence>
<dbReference type="Pfam" id="PF03098">
    <property type="entry name" value="An_peroxidase"/>
    <property type="match status" value="1"/>
</dbReference>
<keyword evidence="3 9" id="KW-0479">Metal-binding</keyword>
<dbReference type="InterPro" id="IPR010255">
    <property type="entry name" value="Haem_peroxidase_sf"/>
</dbReference>
<dbReference type="GO" id="GO:0046872">
    <property type="term" value="F:metal ion binding"/>
    <property type="evidence" value="ECO:0007669"/>
    <property type="project" value="UniProtKB-KW"/>
</dbReference>
<comment type="similarity">
    <text evidence="8">Belongs to the peroxidase family. XPO subfamily.</text>
</comment>
<name>A0A8C0GKM2_CHEAB</name>
<evidence type="ECO:0000256" key="2">
    <source>
        <dbReference type="ARBA" id="ARBA00022617"/>
    </source>
</evidence>
<evidence type="ECO:0000313" key="10">
    <source>
        <dbReference type="Ensembl" id="ENSCABP00000009975.1"/>
    </source>
</evidence>
<keyword evidence="11" id="KW-1185">Reference proteome</keyword>
<gene>
    <name evidence="10" type="primary">EPX</name>
</gene>
<keyword evidence="4" id="KW-0732">Signal</keyword>
<accession>A0A8C0GKM2</accession>
<evidence type="ECO:0000313" key="11">
    <source>
        <dbReference type="Proteomes" id="UP000694404"/>
    </source>
</evidence>
<dbReference type="SUPFAM" id="SSF48113">
    <property type="entry name" value="Heme-dependent peroxidases"/>
    <property type="match status" value="1"/>
</dbReference>
<dbReference type="GO" id="GO:0004601">
    <property type="term" value="F:peroxidase activity"/>
    <property type="evidence" value="ECO:0007669"/>
    <property type="project" value="InterPro"/>
</dbReference>
<dbReference type="PRINTS" id="PR00457">
    <property type="entry name" value="ANPEROXIDASE"/>
</dbReference>
<dbReference type="PROSITE" id="PS50292">
    <property type="entry name" value="PEROXIDASE_3"/>
    <property type="match status" value="1"/>
</dbReference>
<feature type="binding site" description="axial binding residue" evidence="9">
    <location>
        <position position="473"/>
    </location>
    <ligand>
        <name>heme b</name>
        <dbReference type="ChEBI" id="CHEBI:60344"/>
    </ligand>
    <ligandPart>
        <name>Fe</name>
        <dbReference type="ChEBI" id="CHEBI:18248"/>
    </ligandPart>
</feature>
<keyword evidence="2 9" id="KW-0349">Heme</keyword>
<dbReference type="Gene3D" id="1.10.640.10">
    <property type="entry name" value="Haem peroxidase domain superfamily, animal type"/>
    <property type="match status" value="1"/>
</dbReference>
<dbReference type="InterPro" id="IPR037120">
    <property type="entry name" value="Haem_peroxidase_sf_animal"/>
</dbReference>
<evidence type="ECO:0000256" key="5">
    <source>
        <dbReference type="ARBA" id="ARBA00023002"/>
    </source>
</evidence>
<keyword evidence="6 9" id="KW-0408">Iron</keyword>
<dbReference type="Proteomes" id="UP000694404">
    <property type="component" value="Unplaced"/>
</dbReference>
<dbReference type="GO" id="GO:0005615">
    <property type="term" value="C:extracellular space"/>
    <property type="evidence" value="ECO:0007669"/>
    <property type="project" value="TreeGrafter"/>
</dbReference>
<dbReference type="GO" id="GO:0006979">
    <property type="term" value="P:response to oxidative stress"/>
    <property type="evidence" value="ECO:0007669"/>
    <property type="project" value="InterPro"/>
</dbReference>
<evidence type="ECO:0000256" key="4">
    <source>
        <dbReference type="ARBA" id="ARBA00022729"/>
    </source>
</evidence>
<dbReference type="CDD" id="cd09824">
    <property type="entry name" value="myeloperoxidase_like"/>
    <property type="match status" value="1"/>
</dbReference>
<organism evidence="10 11">
    <name type="scientific">Chelonoidis abingdonii</name>
    <name type="common">Abingdon island giant tortoise</name>
    <name type="synonym">Testudo abingdonii</name>
    <dbReference type="NCBI Taxonomy" id="106734"/>
    <lineage>
        <taxon>Eukaryota</taxon>
        <taxon>Metazoa</taxon>
        <taxon>Chordata</taxon>
        <taxon>Craniata</taxon>
        <taxon>Vertebrata</taxon>
        <taxon>Euteleostomi</taxon>
        <taxon>Archelosauria</taxon>
        <taxon>Testudinata</taxon>
        <taxon>Testudines</taxon>
        <taxon>Cryptodira</taxon>
        <taxon>Durocryptodira</taxon>
        <taxon>Testudinoidea</taxon>
        <taxon>Testudinidae</taxon>
        <taxon>Chelonoidis</taxon>
    </lineage>
</organism>
<dbReference type="AlphaFoldDB" id="A0A8C0GKM2"/>
<dbReference type="GeneTree" id="ENSGT00940000156009"/>
<keyword evidence="7" id="KW-1015">Disulfide bond</keyword>
<proteinExistence type="inferred from homology"/>
<dbReference type="PANTHER" id="PTHR11475:SF63">
    <property type="entry name" value="EOSINOPHIL PEROXIDASE"/>
    <property type="match status" value="1"/>
</dbReference>
<dbReference type="PANTHER" id="PTHR11475">
    <property type="entry name" value="OXIDASE/PEROXIDASE"/>
    <property type="match status" value="1"/>
</dbReference>
<dbReference type="GO" id="GO:0042742">
    <property type="term" value="P:defense response to bacterium"/>
    <property type="evidence" value="ECO:0007669"/>
    <property type="project" value="TreeGrafter"/>
</dbReference>
<dbReference type="FunFam" id="1.10.640.10:FF:000001">
    <property type="entry name" value="Peroxidasin homolog"/>
    <property type="match status" value="1"/>
</dbReference>
<keyword evidence="5" id="KW-0560">Oxidoreductase</keyword>
<reference evidence="10" key="2">
    <citation type="submission" date="2025-09" db="UniProtKB">
        <authorList>
            <consortium name="Ensembl"/>
        </authorList>
    </citation>
    <scope>IDENTIFICATION</scope>
</reference>
<dbReference type="GO" id="GO:0020037">
    <property type="term" value="F:heme binding"/>
    <property type="evidence" value="ECO:0007669"/>
    <property type="project" value="InterPro"/>
</dbReference>
<dbReference type="Ensembl" id="ENSCABT00000010931.1">
    <property type="protein sequence ID" value="ENSCABP00000009975.1"/>
    <property type="gene ID" value="ENSCABG00000007485.1"/>
</dbReference>
<evidence type="ECO:0000256" key="8">
    <source>
        <dbReference type="ARBA" id="ARBA00061342"/>
    </source>
</evidence>
<sequence>MPLTSSGRRRGLFPSATFLPFILASSSLFCRDEVLKPAGAVCVNIPSCFRLCFTMKPDRGSVTRAGCILGRAAVSWRSDFTERRSGYKNTLPCPISEAPISTRQIAELPLHSLVDMLSPAQLKLLSKATGCAQQTMNIPCDETNPYRTITGECNNRRSPTLGASNRAYVRWLPPEYEDGVSLPRGWKEGFRYAGFPLPLVRAVSNQIVRFPNDQFVLDQNRGVAFMQWGQFIDHDMDFGPATPATVTFSSRVNCETSCAKEPPCFPIKIPPNDPRIKNQNDCIPFTRSAPACTMGRAIRNQINALTAFLDGSMVYGSEVPLARRLRNNTNQLGLMAVNQQFTDGGLELLPFGNMEKDPCLLTNRTAQIRCFIAGDSRANEMPGLTSFHTLFVREHNRLARDLKRLNPQWDGEKLYQEARKIIGAMIQIITFRDYLLHLLGNTFGTLIPFYRQYNDSVDPRISNIFTIAFRFGHASVQPFVFRLDNRYRPIGPPSLLSKEFFAMWKIVTQGGIDPILRGLMANPAKLMTQEQMVVDELRDRLFEQVSRIGLDLPALNMQRGRDKGIPGYNAWRQFCGLSQPRNLAELSAVLRNHKLARKFMDLYGTPYNIDIWIGALAEPFVPKGRVGPTMACIIGSQFRRLRDGDRFWWENTGIFTPQQRGALRRISLPRIICDNTHITEVPRNIFHANRYPRDFVNCNQIQKLDLSAWRSTREGEGRYRVNWLACTQRNMGNSIFKIGYSKTHVCICI</sequence>
<reference evidence="10" key="1">
    <citation type="submission" date="2025-08" db="UniProtKB">
        <authorList>
            <consortium name="Ensembl"/>
        </authorList>
    </citation>
    <scope>IDENTIFICATION</scope>
</reference>